<evidence type="ECO:0000256" key="1">
    <source>
        <dbReference type="SAM" id="MobiDB-lite"/>
    </source>
</evidence>
<accession>A0AAN9EJ17</accession>
<gene>
    <name evidence="3" type="ORF">RIF29_37498</name>
</gene>
<proteinExistence type="predicted"/>
<evidence type="ECO:0000256" key="2">
    <source>
        <dbReference type="SAM" id="SignalP"/>
    </source>
</evidence>
<name>A0AAN9EJ17_CROPI</name>
<organism evidence="3 4">
    <name type="scientific">Crotalaria pallida</name>
    <name type="common">Smooth rattlebox</name>
    <name type="synonym">Crotalaria striata</name>
    <dbReference type="NCBI Taxonomy" id="3830"/>
    <lineage>
        <taxon>Eukaryota</taxon>
        <taxon>Viridiplantae</taxon>
        <taxon>Streptophyta</taxon>
        <taxon>Embryophyta</taxon>
        <taxon>Tracheophyta</taxon>
        <taxon>Spermatophyta</taxon>
        <taxon>Magnoliopsida</taxon>
        <taxon>eudicotyledons</taxon>
        <taxon>Gunneridae</taxon>
        <taxon>Pentapetalae</taxon>
        <taxon>rosids</taxon>
        <taxon>fabids</taxon>
        <taxon>Fabales</taxon>
        <taxon>Fabaceae</taxon>
        <taxon>Papilionoideae</taxon>
        <taxon>50 kb inversion clade</taxon>
        <taxon>genistoids sensu lato</taxon>
        <taxon>core genistoids</taxon>
        <taxon>Crotalarieae</taxon>
        <taxon>Crotalaria</taxon>
    </lineage>
</organism>
<dbReference type="Proteomes" id="UP001372338">
    <property type="component" value="Unassembled WGS sequence"/>
</dbReference>
<feature type="chain" id="PRO_5042842394" evidence="2">
    <location>
        <begin position="34"/>
        <end position="248"/>
    </location>
</feature>
<keyword evidence="2" id="KW-0732">Signal</keyword>
<dbReference type="AlphaFoldDB" id="A0AAN9EJ17"/>
<feature type="region of interest" description="Disordered" evidence="1">
    <location>
        <begin position="149"/>
        <end position="172"/>
    </location>
</feature>
<protein>
    <submittedName>
        <fullName evidence="3">Uncharacterized protein</fullName>
    </submittedName>
</protein>
<reference evidence="3 4" key="1">
    <citation type="submission" date="2024-01" db="EMBL/GenBank/DDBJ databases">
        <title>The genomes of 5 underutilized Papilionoideae crops provide insights into root nodulation and disease resistanc.</title>
        <authorList>
            <person name="Yuan L."/>
        </authorList>
    </citation>
    <scope>NUCLEOTIDE SEQUENCE [LARGE SCALE GENOMIC DNA]</scope>
    <source>
        <strain evidence="3">ZHUSHIDOU_FW_LH</strain>
        <tissue evidence="3">Leaf</tissue>
    </source>
</reference>
<dbReference type="EMBL" id="JAYWIO010000007">
    <property type="protein sequence ID" value="KAK7253081.1"/>
    <property type="molecule type" value="Genomic_DNA"/>
</dbReference>
<feature type="signal peptide" evidence="2">
    <location>
        <begin position="1"/>
        <end position="33"/>
    </location>
</feature>
<evidence type="ECO:0000313" key="3">
    <source>
        <dbReference type="EMBL" id="KAK7253081.1"/>
    </source>
</evidence>
<feature type="compositionally biased region" description="Basic and acidic residues" evidence="1">
    <location>
        <begin position="153"/>
        <end position="171"/>
    </location>
</feature>
<comment type="caution">
    <text evidence="3">The sequence shown here is derived from an EMBL/GenBank/DDBJ whole genome shotgun (WGS) entry which is preliminary data.</text>
</comment>
<keyword evidence="4" id="KW-1185">Reference proteome</keyword>
<sequence length="248" mass="29107">MDRNIASSSSATILIITCLCLLFLLFITSAAFARYLFDSTTDDDHTNCDDSFSVSSDNNNNVPADATDYVNTNLFLPSEKSDYVNPSTLIQWQTSLPKPGTVESIEVAKVDEIDPFTLFNFHRSNDPRIRSLPLHFRHHRCRHNHRFKPRFSRSKDGTLNNKEDKEFHPAARGDGVSSEIIRADEWRRFRQIEPMLFSRERSMAVQRSELLRRLYNRRRHHHHHHHHHRNEPSSIGLMKRIRKFLNNF</sequence>
<evidence type="ECO:0000313" key="4">
    <source>
        <dbReference type="Proteomes" id="UP001372338"/>
    </source>
</evidence>